<evidence type="ECO:0000256" key="2">
    <source>
        <dbReference type="SAM" id="Phobius"/>
    </source>
</evidence>
<dbReference type="EMBL" id="FR904437">
    <property type="protein sequence ID" value="CDQ63316.1"/>
    <property type="molecule type" value="Genomic_DNA"/>
</dbReference>
<dbReference type="PaxDb" id="8022-A0A060W8J4"/>
<evidence type="ECO:0000256" key="1">
    <source>
        <dbReference type="SAM" id="MobiDB-lite"/>
    </source>
</evidence>
<proteinExistence type="predicted"/>
<name>A0A060W8J4_ONCMY</name>
<evidence type="ECO:0000313" key="4">
    <source>
        <dbReference type="Proteomes" id="UP000193380"/>
    </source>
</evidence>
<keyword evidence="2" id="KW-0472">Membrane</keyword>
<protein>
    <submittedName>
        <fullName evidence="3">Uncharacterized protein</fullName>
    </submittedName>
</protein>
<gene>
    <name evidence="3" type="ORF">GSONMT00068975001</name>
</gene>
<reference evidence="3" key="1">
    <citation type="journal article" date="2014" name="Nat. Commun.">
        <title>The rainbow trout genome provides novel insights into evolution after whole-genome duplication in vertebrates.</title>
        <authorList>
            <person name="Berthelot C."/>
            <person name="Brunet F."/>
            <person name="Chalopin D."/>
            <person name="Juanchich A."/>
            <person name="Bernard M."/>
            <person name="Noel B."/>
            <person name="Bento P."/>
            <person name="Da Silva C."/>
            <person name="Labadie K."/>
            <person name="Alberti A."/>
            <person name="Aury J.M."/>
            <person name="Louis A."/>
            <person name="Dehais P."/>
            <person name="Bardou P."/>
            <person name="Montfort J."/>
            <person name="Klopp C."/>
            <person name="Cabau C."/>
            <person name="Gaspin C."/>
            <person name="Thorgaard G.H."/>
            <person name="Boussaha M."/>
            <person name="Quillet E."/>
            <person name="Guyomard R."/>
            <person name="Galiana D."/>
            <person name="Bobe J."/>
            <person name="Volff J.N."/>
            <person name="Genet C."/>
            <person name="Wincker P."/>
            <person name="Jaillon O."/>
            <person name="Roest Crollius H."/>
            <person name="Guiguen Y."/>
        </authorList>
    </citation>
    <scope>NUCLEOTIDE SEQUENCE [LARGE SCALE GENOMIC DNA]</scope>
</reference>
<feature type="compositionally biased region" description="Basic and acidic residues" evidence="1">
    <location>
        <begin position="179"/>
        <end position="188"/>
    </location>
</feature>
<dbReference type="STRING" id="8022.A0A060W8J4"/>
<dbReference type="AlphaFoldDB" id="A0A060W8J4"/>
<dbReference type="Proteomes" id="UP000193380">
    <property type="component" value="Unassembled WGS sequence"/>
</dbReference>
<evidence type="ECO:0000313" key="3">
    <source>
        <dbReference type="EMBL" id="CDQ63316.1"/>
    </source>
</evidence>
<reference evidence="3" key="2">
    <citation type="submission" date="2014-03" db="EMBL/GenBank/DDBJ databases">
        <authorList>
            <person name="Genoscope - CEA"/>
        </authorList>
    </citation>
    <scope>NUCLEOTIDE SEQUENCE</scope>
</reference>
<keyword evidence="2" id="KW-1133">Transmembrane helix</keyword>
<feature type="compositionally biased region" description="Polar residues" evidence="1">
    <location>
        <begin position="160"/>
        <end position="175"/>
    </location>
</feature>
<feature type="transmembrane region" description="Helical" evidence="2">
    <location>
        <begin position="106"/>
        <end position="124"/>
    </location>
</feature>
<organism evidence="3 4">
    <name type="scientific">Oncorhynchus mykiss</name>
    <name type="common">Rainbow trout</name>
    <name type="synonym">Salmo gairdneri</name>
    <dbReference type="NCBI Taxonomy" id="8022"/>
    <lineage>
        <taxon>Eukaryota</taxon>
        <taxon>Metazoa</taxon>
        <taxon>Chordata</taxon>
        <taxon>Craniata</taxon>
        <taxon>Vertebrata</taxon>
        <taxon>Euteleostomi</taxon>
        <taxon>Actinopterygii</taxon>
        <taxon>Neopterygii</taxon>
        <taxon>Teleostei</taxon>
        <taxon>Protacanthopterygii</taxon>
        <taxon>Salmoniformes</taxon>
        <taxon>Salmonidae</taxon>
        <taxon>Salmoninae</taxon>
        <taxon>Oncorhynchus</taxon>
    </lineage>
</organism>
<feature type="region of interest" description="Disordered" evidence="1">
    <location>
        <begin position="159"/>
        <end position="188"/>
    </location>
</feature>
<sequence>MLTHSDRLRTTCADQSRTAVGFHDTEKYSLSALFPTQYTCSAHPLIAPLIYFPKTNKCGQQLWPNLATCTMPNNTQIYCKVAHNGNHLIVGQSALYSIFLLRKYEVYLGIFVTFVSFFLLNPPFSHTVQYLYPPGVASGGIHGPMEGMVPGGVTIAHTLPSGTHPSQAPSPNQPYKNGEPMREHMTEP</sequence>
<keyword evidence="2" id="KW-0812">Transmembrane</keyword>
<accession>A0A060W8J4</accession>